<sequence>MCGEEMVQEEPGTRVFSGFCSLEAAAGHRELGSEVQKLGTLEVGPQRRKTLQGGERGERKLTLYAITDPKHWTYGFSVFMAALGPRCCSQASSSCGEQGYSLLQCVGFLLQRLLLWSVGSRHAGISSCDAPA</sequence>
<keyword evidence="2" id="KW-1185">Reference proteome</keyword>
<dbReference type="AlphaFoldDB" id="A0AAD4U2V1"/>
<dbReference type="EMBL" id="JAKZEL010000011">
    <property type="protein sequence ID" value="KAI4539373.1"/>
    <property type="molecule type" value="Genomic_DNA"/>
</dbReference>
<evidence type="ECO:0000313" key="1">
    <source>
        <dbReference type="EMBL" id="KAI4539373.1"/>
    </source>
</evidence>
<accession>A0AAD4U2V1</accession>
<organism evidence="1 2">
    <name type="scientific">Ovis ammon polii</name>
    <dbReference type="NCBI Taxonomy" id="230172"/>
    <lineage>
        <taxon>Eukaryota</taxon>
        <taxon>Metazoa</taxon>
        <taxon>Chordata</taxon>
        <taxon>Craniata</taxon>
        <taxon>Vertebrata</taxon>
        <taxon>Euteleostomi</taxon>
        <taxon>Mammalia</taxon>
        <taxon>Eutheria</taxon>
        <taxon>Laurasiatheria</taxon>
        <taxon>Artiodactyla</taxon>
        <taxon>Ruminantia</taxon>
        <taxon>Pecora</taxon>
        <taxon>Bovidae</taxon>
        <taxon>Caprinae</taxon>
        <taxon>Ovis</taxon>
    </lineage>
</organism>
<reference evidence="1" key="1">
    <citation type="submission" date="2022-03" db="EMBL/GenBank/DDBJ databases">
        <title>Genomic analyses of argali, domestic sheep and their hybrids provide insights into chromosomal evolution, heterosis and genetic basis of agronomic traits.</title>
        <authorList>
            <person name="Li M."/>
        </authorList>
    </citation>
    <scope>NUCLEOTIDE SEQUENCE</scope>
    <source>
        <strain evidence="1">CAU-MHL-2022a</strain>
        <tissue evidence="1">Skin</tissue>
    </source>
</reference>
<proteinExistence type="predicted"/>
<name>A0AAD4U2V1_OVIAM</name>
<protein>
    <submittedName>
        <fullName evidence="1">Uncharacterized protein</fullName>
    </submittedName>
</protein>
<evidence type="ECO:0000313" key="2">
    <source>
        <dbReference type="Proteomes" id="UP001214576"/>
    </source>
</evidence>
<dbReference type="Proteomes" id="UP001214576">
    <property type="component" value="Unassembled WGS sequence"/>
</dbReference>
<gene>
    <name evidence="1" type="ORF">MG293_010765</name>
</gene>
<comment type="caution">
    <text evidence="1">The sequence shown here is derived from an EMBL/GenBank/DDBJ whole genome shotgun (WGS) entry which is preliminary data.</text>
</comment>